<dbReference type="Pfam" id="PF00530">
    <property type="entry name" value="SRCR"/>
    <property type="match status" value="1"/>
</dbReference>
<keyword evidence="1 2" id="KW-1015">Disulfide bond</keyword>
<dbReference type="InterPro" id="IPR009003">
    <property type="entry name" value="Peptidase_S1_PA"/>
</dbReference>
<keyword evidence="6" id="KW-1185">Reference proteome</keyword>
<evidence type="ECO:0000313" key="6">
    <source>
        <dbReference type="Proteomes" id="UP000550707"/>
    </source>
</evidence>
<organism evidence="5 6">
    <name type="scientific">Molossus molossus</name>
    <name type="common">Pallas' mastiff bat</name>
    <name type="synonym">Vespertilio molossus</name>
    <dbReference type="NCBI Taxonomy" id="27622"/>
    <lineage>
        <taxon>Eukaryota</taxon>
        <taxon>Metazoa</taxon>
        <taxon>Chordata</taxon>
        <taxon>Craniata</taxon>
        <taxon>Vertebrata</taxon>
        <taxon>Euteleostomi</taxon>
        <taxon>Mammalia</taxon>
        <taxon>Eutheria</taxon>
        <taxon>Laurasiatheria</taxon>
        <taxon>Chiroptera</taxon>
        <taxon>Yangochiroptera</taxon>
        <taxon>Molossidae</taxon>
        <taxon>Molossus</taxon>
    </lineage>
</organism>
<dbReference type="EMBL" id="JACASF010000004">
    <property type="protein sequence ID" value="KAF6481642.1"/>
    <property type="molecule type" value="Genomic_DNA"/>
</dbReference>
<dbReference type="GO" id="GO:0006508">
    <property type="term" value="P:proteolysis"/>
    <property type="evidence" value="ECO:0007669"/>
    <property type="project" value="UniProtKB-KW"/>
</dbReference>
<dbReference type="InterPro" id="IPR001190">
    <property type="entry name" value="SRCR"/>
</dbReference>
<dbReference type="AlphaFoldDB" id="A0A7J8ICF1"/>
<evidence type="ECO:0000259" key="4">
    <source>
        <dbReference type="PROSITE" id="PS50287"/>
    </source>
</evidence>
<dbReference type="InterPro" id="IPR018114">
    <property type="entry name" value="TRYPSIN_HIS"/>
</dbReference>
<sequence>MAYFGEGKGPIHMDNVECTGAERSLADCIKQEIGRHNCRHSEDAGVICDYFGKKAPGNSNKAPLPAVCGLRPLHRRQKRIIGGKHSLRGGWPWQASLRLKSSHGDGRLLCGATLLSSCWVLTAAHCFKRLTNLQASLSSEESRGRALDRGKLFKFPRGDELQCTCPRTWDTRALQMTKLIPTGTPHT</sequence>
<dbReference type="InterPro" id="IPR001254">
    <property type="entry name" value="Trypsin_dom"/>
</dbReference>
<evidence type="ECO:0000256" key="1">
    <source>
        <dbReference type="ARBA" id="ARBA00023157"/>
    </source>
</evidence>
<dbReference type="InterPro" id="IPR043504">
    <property type="entry name" value="Peptidase_S1_PA_chymotrypsin"/>
</dbReference>
<accession>A0A7J8ICF1</accession>
<dbReference type="PROSITE" id="PS50240">
    <property type="entry name" value="TRYPSIN_DOM"/>
    <property type="match status" value="1"/>
</dbReference>
<comment type="caution">
    <text evidence="2">Lacks conserved residue(s) required for the propagation of feature annotation.</text>
</comment>
<dbReference type="PRINTS" id="PR00258">
    <property type="entry name" value="SPERACTRCPTR"/>
</dbReference>
<dbReference type="Pfam" id="PF00089">
    <property type="entry name" value="Trypsin"/>
    <property type="match status" value="1"/>
</dbReference>
<dbReference type="InterPro" id="IPR036772">
    <property type="entry name" value="SRCR-like_dom_sf"/>
</dbReference>
<protein>
    <submittedName>
        <fullName evidence="5">Serine protease 12</fullName>
    </submittedName>
</protein>
<dbReference type="PROSITE" id="PS00134">
    <property type="entry name" value="TRYPSIN_HIS"/>
    <property type="match status" value="1"/>
</dbReference>
<keyword evidence="5" id="KW-0378">Hydrolase</keyword>
<comment type="caution">
    <text evidence="5">The sequence shown here is derived from an EMBL/GenBank/DDBJ whole genome shotgun (WGS) entry which is preliminary data.</text>
</comment>
<proteinExistence type="predicted"/>
<evidence type="ECO:0000313" key="5">
    <source>
        <dbReference type="EMBL" id="KAF6481642.1"/>
    </source>
</evidence>
<feature type="domain" description="SRCR" evidence="4">
    <location>
        <begin position="1"/>
        <end position="49"/>
    </location>
</feature>
<dbReference type="SUPFAM" id="SSF50494">
    <property type="entry name" value="Trypsin-like serine proteases"/>
    <property type="match status" value="1"/>
</dbReference>
<evidence type="ECO:0000259" key="3">
    <source>
        <dbReference type="PROSITE" id="PS50240"/>
    </source>
</evidence>
<feature type="disulfide bond" evidence="2">
    <location>
        <begin position="18"/>
        <end position="28"/>
    </location>
</feature>
<evidence type="ECO:0000256" key="2">
    <source>
        <dbReference type="PROSITE-ProRule" id="PRU00196"/>
    </source>
</evidence>
<dbReference type="PANTHER" id="PTHR24252:SF7">
    <property type="entry name" value="HYALIN"/>
    <property type="match status" value="1"/>
</dbReference>
<dbReference type="GO" id="GO:0004252">
    <property type="term" value="F:serine-type endopeptidase activity"/>
    <property type="evidence" value="ECO:0007669"/>
    <property type="project" value="InterPro"/>
</dbReference>
<dbReference type="Proteomes" id="UP000550707">
    <property type="component" value="Unassembled WGS sequence"/>
</dbReference>
<keyword evidence="5" id="KW-0645">Protease</keyword>
<reference evidence="5 6" key="1">
    <citation type="journal article" date="2020" name="Nature">
        <title>Six reference-quality genomes reveal evolution of bat adaptations.</title>
        <authorList>
            <person name="Jebb D."/>
            <person name="Huang Z."/>
            <person name="Pippel M."/>
            <person name="Hughes G.M."/>
            <person name="Lavrichenko K."/>
            <person name="Devanna P."/>
            <person name="Winkler S."/>
            <person name="Jermiin L.S."/>
            <person name="Skirmuntt E.C."/>
            <person name="Katzourakis A."/>
            <person name="Burkitt-Gray L."/>
            <person name="Ray D.A."/>
            <person name="Sullivan K.A.M."/>
            <person name="Roscito J.G."/>
            <person name="Kirilenko B.M."/>
            <person name="Davalos L.M."/>
            <person name="Corthals A.P."/>
            <person name="Power M.L."/>
            <person name="Jones G."/>
            <person name="Ransome R.D."/>
            <person name="Dechmann D.K.N."/>
            <person name="Locatelli A.G."/>
            <person name="Puechmaille S.J."/>
            <person name="Fedrigo O."/>
            <person name="Jarvis E.D."/>
            <person name="Hiller M."/>
            <person name="Vernes S.C."/>
            <person name="Myers E.W."/>
            <person name="Teeling E.C."/>
        </authorList>
    </citation>
    <scope>NUCLEOTIDE SEQUENCE [LARGE SCALE GENOMIC DNA]</scope>
    <source>
        <strain evidence="5">MMolMol1</strain>
        <tissue evidence="5">Muscle</tissue>
    </source>
</reference>
<dbReference type="Gene3D" id="2.40.10.10">
    <property type="entry name" value="Trypsin-like serine proteases"/>
    <property type="match status" value="2"/>
</dbReference>
<dbReference type="Gene3D" id="3.10.250.10">
    <property type="entry name" value="SRCR-like domain"/>
    <property type="match status" value="1"/>
</dbReference>
<dbReference type="PROSITE" id="PS50287">
    <property type="entry name" value="SRCR_2"/>
    <property type="match status" value="1"/>
</dbReference>
<dbReference type="SMART" id="SM00202">
    <property type="entry name" value="SR"/>
    <property type="match status" value="1"/>
</dbReference>
<dbReference type="SUPFAM" id="SSF56487">
    <property type="entry name" value="SRCR-like"/>
    <property type="match status" value="1"/>
</dbReference>
<feature type="domain" description="Peptidase S1" evidence="3">
    <location>
        <begin position="80"/>
        <end position="127"/>
    </location>
</feature>
<dbReference type="GO" id="GO:0016020">
    <property type="term" value="C:membrane"/>
    <property type="evidence" value="ECO:0007669"/>
    <property type="project" value="InterPro"/>
</dbReference>
<dbReference type="PANTHER" id="PTHR24252">
    <property type="entry name" value="ACROSIN-RELATED"/>
    <property type="match status" value="1"/>
</dbReference>
<name>A0A7J8ICF1_MOLMO</name>
<gene>
    <name evidence="5" type="ORF">HJG59_014906</name>
</gene>